<evidence type="ECO:0000313" key="2">
    <source>
        <dbReference type="Proteomes" id="UP000789739"/>
    </source>
</evidence>
<proteinExistence type="predicted"/>
<reference evidence="1" key="1">
    <citation type="submission" date="2021-06" db="EMBL/GenBank/DDBJ databases">
        <authorList>
            <person name="Kallberg Y."/>
            <person name="Tangrot J."/>
            <person name="Rosling A."/>
        </authorList>
    </citation>
    <scope>NUCLEOTIDE SEQUENCE</scope>
    <source>
        <strain evidence="1">BR232B</strain>
    </source>
</reference>
<evidence type="ECO:0000313" key="1">
    <source>
        <dbReference type="EMBL" id="CAG8614178.1"/>
    </source>
</evidence>
<comment type="caution">
    <text evidence="1">The sequence shown here is derived from an EMBL/GenBank/DDBJ whole genome shotgun (WGS) entry which is preliminary data.</text>
</comment>
<gene>
    <name evidence="1" type="ORF">PBRASI_LOCUS8338</name>
</gene>
<organism evidence="1 2">
    <name type="scientific">Paraglomus brasilianum</name>
    <dbReference type="NCBI Taxonomy" id="144538"/>
    <lineage>
        <taxon>Eukaryota</taxon>
        <taxon>Fungi</taxon>
        <taxon>Fungi incertae sedis</taxon>
        <taxon>Mucoromycota</taxon>
        <taxon>Glomeromycotina</taxon>
        <taxon>Glomeromycetes</taxon>
        <taxon>Paraglomerales</taxon>
        <taxon>Paraglomeraceae</taxon>
        <taxon>Paraglomus</taxon>
    </lineage>
</organism>
<dbReference type="Proteomes" id="UP000789739">
    <property type="component" value="Unassembled WGS sequence"/>
</dbReference>
<dbReference type="AlphaFoldDB" id="A0A9N9CT59"/>
<protein>
    <submittedName>
        <fullName evidence="1">1734_t:CDS:1</fullName>
    </submittedName>
</protein>
<name>A0A9N9CT59_9GLOM</name>
<keyword evidence="2" id="KW-1185">Reference proteome</keyword>
<accession>A0A9N9CT59</accession>
<dbReference type="EMBL" id="CAJVPI010001466">
    <property type="protein sequence ID" value="CAG8614178.1"/>
    <property type="molecule type" value="Genomic_DNA"/>
</dbReference>
<sequence length="288" mass="33418">MFDYPAYLETLNYFKLFYLVTRWIKSQPEIDDVKMRTVRRRLVHAILRVYARSHVQVRTLIVRWESYGEGSEFHCSEDDAMILLDSEVSPLLVKTKKLHIRTPAFFVKFHEKLPGSFKNLKRIELIFTAWMKDRGADDEHRPFAVMLEQNEVAELIVQPPPGLNRFFAVINAGMMSLSKTLRLMEFRSINFATYEKPFGALQKCTSIEVIVFDWCYNVINDMAKELTSASFPVLRSVIIRDCFNMADLDEWATEVNEKCGGKLALTEEPKSKINEPVTHTSYPSQTIT</sequence>
<dbReference type="OrthoDB" id="2336592at2759"/>